<accession>A0A4Y6ULN6</accession>
<dbReference type="KEGG" id="ssam:E3D00_08335"/>
<evidence type="ECO:0000313" key="3">
    <source>
        <dbReference type="Proteomes" id="UP000316313"/>
    </source>
</evidence>
<gene>
    <name evidence="2" type="ORF">E3D00_08335</name>
</gene>
<protein>
    <submittedName>
        <fullName evidence="2">Uncharacterized protein</fullName>
    </submittedName>
</protein>
<dbReference type="EMBL" id="CP038141">
    <property type="protein sequence ID" value="QDH17568.1"/>
    <property type="molecule type" value="Genomic_DNA"/>
</dbReference>
<keyword evidence="3" id="KW-1185">Reference proteome</keyword>
<sequence>MHLEQHIGPVPGRIHATVRRGATSRVFSIEVRQTETGHYISLLPNDRWSDECSNLEEALMMHASMLFPVEHTKDSDWFTNHIPAPRPTQYLPNQYFIPSSRSNKKAPPLRFGWAPPTITKPKMPT</sequence>
<proteinExistence type="predicted"/>
<organism evidence="2 3">
    <name type="scientific">Swingsia samuiensis</name>
    <dbReference type="NCBI Taxonomy" id="1293412"/>
    <lineage>
        <taxon>Bacteria</taxon>
        <taxon>Pseudomonadati</taxon>
        <taxon>Pseudomonadota</taxon>
        <taxon>Alphaproteobacteria</taxon>
        <taxon>Acetobacterales</taxon>
        <taxon>Acetobacteraceae</taxon>
        <taxon>Swingsia</taxon>
    </lineage>
</organism>
<evidence type="ECO:0000313" key="2">
    <source>
        <dbReference type="EMBL" id="QDH17568.1"/>
    </source>
</evidence>
<feature type="region of interest" description="Disordered" evidence="1">
    <location>
        <begin position="101"/>
        <end position="125"/>
    </location>
</feature>
<dbReference type="Proteomes" id="UP000316313">
    <property type="component" value="Chromosome"/>
</dbReference>
<reference evidence="2 3" key="1">
    <citation type="submission" date="2019-03" db="EMBL/GenBank/DDBJ databases">
        <title>The complete genome sequence of Swingsia samuiensis NBRC107927(T).</title>
        <authorList>
            <person name="Chua K.-O."/>
            <person name="Chan K.-G."/>
            <person name="See-Too W.-S."/>
        </authorList>
    </citation>
    <scope>NUCLEOTIDE SEQUENCE [LARGE SCALE GENOMIC DNA]</scope>
    <source>
        <strain evidence="2 3">AH83</strain>
    </source>
</reference>
<evidence type="ECO:0000256" key="1">
    <source>
        <dbReference type="SAM" id="MobiDB-lite"/>
    </source>
</evidence>
<dbReference type="OrthoDB" id="7274035at2"/>
<dbReference type="RefSeq" id="WP_141461639.1">
    <property type="nucleotide sequence ID" value="NZ_CP038141.1"/>
</dbReference>
<name>A0A4Y6ULN6_9PROT</name>
<dbReference type="AlphaFoldDB" id="A0A4Y6ULN6"/>